<feature type="transmembrane region" description="Helical" evidence="1">
    <location>
        <begin position="233"/>
        <end position="252"/>
    </location>
</feature>
<feature type="transmembrane region" description="Helical" evidence="1">
    <location>
        <begin position="258"/>
        <end position="275"/>
    </location>
</feature>
<dbReference type="AlphaFoldDB" id="A0AAN1CYP7"/>
<sequence length="299" mass="32906">MKVTSVGAAMLLLIVGNLIAVISDALIKSVGNDVPVFQFVLFRQVSAVLFLLPFCLLSRPTHFMEGFKWHAIRAHVWLLGAIFMVFAISSLPLATANAIFYAAPLMMLPIAALFFKEQLSKQSVAAAIMGFLGVLVIIRPDQIDWAAISAFVVAMSIAVNNLLIRKIPREQSVMHTLLMTNLAGIPVALLLVFIEGKPWDWSAFPVAAGSSLFIMIYAATCVLAYRSIESNKIASAEYSGLIGAAVIGFIWFDELPDIFMAIGTVMIIVPLIWLSKRERRIRKQQAQIQVNQEQQAQVT</sequence>
<dbReference type="EMBL" id="CP016346">
    <property type="protein sequence ID" value="ANQ15215.1"/>
    <property type="molecule type" value="Genomic_DNA"/>
</dbReference>
<proteinExistence type="predicted"/>
<dbReference type="InterPro" id="IPR000620">
    <property type="entry name" value="EamA_dom"/>
</dbReference>
<keyword evidence="1" id="KW-0812">Transmembrane</keyword>
<feature type="transmembrane region" description="Helical" evidence="1">
    <location>
        <begin position="206"/>
        <end position="226"/>
    </location>
</feature>
<gene>
    <name evidence="3" type="ORF">BA890_21135</name>
</gene>
<feature type="transmembrane region" description="Helical" evidence="1">
    <location>
        <begin position="176"/>
        <end position="194"/>
    </location>
</feature>
<evidence type="ECO:0000313" key="3">
    <source>
        <dbReference type="EMBL" id="ANQ15215.1"/>
    </source>
</evidence>
<dbReference type="Proteomes" id="UP000092741">
    <property type="component" value="Chromosome 2"/>
</dbReference>
<dbReference type="SUPFAM" id="SSF103481">
    <property type="entry name" value="Multidrug resistance efflux transporter EmrE"/>
    <property type="match status" value="2"/>
</dbReference>
<dbReference type="PANTHER" id="PTHR22911">
    <property type="entry name" value="ACYL-MALONYL CONDENSING ENZYME-RELATED"/>
    <property type="match status" value="1"/>
</dbReference>
<dbReference type="GeneID" id="70914587"/>
<dbReference type="KEGG" id="vna:PN96_17290"/>
<evidence type="ECO:0000256" key="1">
    <source>
        <dbReference type="SAM" id="Phobius"/>
    </source>
</evidence>
<dbReference type="GO" id="GO:0016020">
    <property type="term" value="C:membrane"/>
    <property type="evidence" value="ECO:0007669"/>
    <property type="project" value="InterPro"/>
</dbReference>
<feature type="transmembrane region" description="Helical" evidence="1">
    <location>
        <begin position="36"/>
        <end position="56"/>
    </location>
</feature>
<keyword evidence="4" id="KW-1185">Reference proteome</keyword>
<dbReference type="RefSeq" id="WP_024373013.1">
    <property type="nucleotide sequence ID" value="NZ_ATFJ01000021.1"/>
</dbReference>
<keyword evidence="1" id="KW-0472">Membrane</keyword>
<dbReference type="Pfam" id="PF00892">
    <property type="entry name" value="EamA"/>
    <property type="match status" value="1"/>
</dbReference>
<protein>
    <recommendedName>
        <fullName evidence="2">EamA domain-containing protein</fullName>
    </recommendedName>
</protein>
<feature type="transmembrane region" description="Helical" evidence="1">
    <location>
        <begin position="99"/>
        <end position="115"/>
    </location>
</feature>
<dbReference type="InterPro" id="IPR037185">
    <property type="entry name" value="EmrE-like"/>
</dbReference>
<feature type="transmembrane region" description="Helical" evidence="1">
    <location>
        <begin position="122"/>
        <end position="139"/>
    </location>
</feature>
<name>A0AAN1CYP7_VIBNA</name>
<feature type="transmembrane region" description="Helical" evidence="1">
    <location>
        <begin position="76"/>
        <end position="93"/>
    </location>
</feature>
<feature type="domain" description="EamA" evidence="2">
    <location>
        <begin position="9"/>
        <end position="138"/>
    </location>
</feature>
<organism evidence="3 4">
    <name type="scientific">Vibrio natriegens NBRC 15636 = ATCC 14048 = DSM 759</name>
    <dbReference type="NCBI Taxonomy" id="1219067"/>
    <lineage>
        <taxon>Bacteria</taxon>
        <taxon>Pseudomonadati</taxon>
        <taxon>Pseudomonadota</taxon>
        <taxon>Gammaproteobacteria</taxon>
        <taxon>Vibrionales</taxon>
        <taxon>Vibrionaceae</taxon>
        <taxon>Vibrio</taxon>
    </lineage>
</organism>
<dbReference type="PANTHER" id="PTHR22911:SF103">
    <property type="entry name" value="BLR2811 PROTEIN"/>
    <property type="match status" value="1"/>
</dbReference>
<evidence type="ECO:0000259" key="2">
    <source>
        <dbReference type="Pfam" id="PF00892"/>
    </source>
</evidence>
<keyword evidence="1" id="KW-1133">Transmembrane helix</keyword>
<accession>A0AAN1CYP7</accession>
<evidence type="ECO:0000313" key="4">
    <source>
        <dbReference type="Proteomes" id="UP000092741"/>
    </source>
</evidence>
<feature type="transmembrane region" description="Helical" evidence="1">
    <location>
        <begin position="145"/>
        <end position="164"/>
    </location>
</feature>
<reference evidence="3 4" key="1">
    <citation type="submission" date="2016-07" db="EMBL/GenBank/DDBJ databases">
        <title>Developing Vibrio natriegens as a novel, fast-growing host for biotechnology.</title>
        <authorList>
            <person name="Weinstock M.T."/>
            <person name="Hesek E.D."/>
            <person name="Wilson C.M."/>
            <person name="Gibson D.G."/>
        </authorList>
    </citation>
    <scope>NUCLEOTIDE SEQUENCE [LARGE SCALE GENOMIC DNA]</scope>
    <source>
        <strain evidence="3 4">ATCC 14048</strain>
    </source>
</reference>